<organism evidence="4">
    <name type="scientific">marine metagenome</name>
    <dbReference type="NCBI Taxonomy" id="408172"/>
    <lineage>
        <taxon>unclassified sequences</taxon>
        <taxon>metagenomes</taxon>
        <taxon>ecological metagenomes</taxon>
    </lineage>
</organism>
<dbReference type="GO" id="GO:0016020">
    <property type="term" value="C:membrane"/>
    <property type="evidence" value="ECO:0007669"/>
    <property type="project" value="UniProtKB-SubCell"/>
</dbReference>
<dbReference type="NCBIfam" id="TIGR00466">
    <property type="entry name" value="kdsB"/>
    <property type="match status" value="1"/>
</dbReference>
<evidence type="ECO:0000256" key="2">
    <source>
        <dbReference type="ARBA" id="ARBA00022679"/>
    </source>
</evidence>
<dbReference type="NCBIfam" id="NF003952">
    <property type="entry name" value="PRK05450.1-5"/>
    <property type="match status" value="1"/>
</dbReference>
<evidence type="ECO:0008006" key="5">
    <source>
        <dbReference type="Google" id="ProtNLM"/>
    </source>
</evidence>
<reference evidence="4" key="1">
    <citation type="submission" date="2018-05" db="EMBL/GenBank/DDBJ databases">
        <authorList>
            <person name="Lanie J.A."/>
            <person name="Ng W.-L."/>
            <person name="Kazmierczak K.M."/>
            <person name="Andrzejewski T.M."/>
            <person name="Davidsen T.M."/>
            <person name="Wayne K.J."/>
            <person name="Tettelin H."/>
            <person name="Glass J.I."/>
            <person name="Rusch D."/>
            <person name="Podicherti R."/>
            <person name="Tsui H.-C.T."/>
            <person name="Winkler M.E."/>
        </authorList>
    </citation>
    <scope>NUCLEOTIDE SEQUENCE</scope>
</reference>
<comment type="subcellular location">
    <subcellularLocation>
        <location evidence="1">Membrane</location>
    </subcellularLocation>
</comment>
<dbReference type="EMBL" id="UINC01000098">
    <property type="protein sequence ID" value="SUZ48997.1"/>
    <property type="molecule type" value="Genomic_DNA"/>
</dbReference>
<proteinExistence type="inferred from homology"/>
<evidence type="ECO:0000256" key="1">
    <source>
        <dbReference type="ARBA" id="ARBA00004370"/>
    </source>
</evidence>
<dbReference type="InterPro" id="IPR003329">
    <property type="entry name" value="Cytidylyl_trans"/>
</dbReference>
<accession>A0A381N396</accession>
<dbReference type="PANTHER" id="PTHR42866:SF2">
    <property type="entry name" value="3-DEOXY-MANNO-OCTULOSONATE CYTIDYLYLTRANSFERASE, MITOCHONDRIAL"/>
    <property type="match status" value="1"/>
</dbReference>
<evidence type="ECO:0000313" key="4">
    <source>
        <dbReference type="EMBL" id="SUZ48997.1"/>
    </source>
</evidence>
<dbReference type="NCBIfam" id="NF003950">
    <property type="entry name" value="PRK05450.1-3"/>
    <property type="match status" value="1"/>
</dbReference>
<protein>
    <recommendedName>
        <fullName evidence="5">3-deoxy-manno-octulosonate cytidylyltransferase</fullName>
    </recommendedName>
</protein>
<dbReference type="AlphaFoldDB" id="A0A381N396"/>
<dbReference type="SUPFAM" id="SSF53448">
    <property type="entry name" value="Nucleotide-diphospho-sugar transferases"/>
    <property type="match status" value="1"/>
</dbReference>
<dbReference type="CDD" id="cd02517">
    <property type="entry name" value="CMP-KDO-Synthetase"/>
    <property type="match status" value="1"/>
</dbReference>
<evidence type="ECO:0000256" key="3">
    <source>
        <dbReference type="ARBA" id="ARBA00022695"/>
    </source>
</evidence>
<dbReference type="GO" id="GO:0044281">
    <property type="term" value="P:small molecule metabolic process"/>
    <property type="evidence" value="ECO:0007669"/>
    <property type="project" value="UniProtKB-ARBA"/>
</dbReference>
<sequence length="229" mass="25543">MPGKPLLDLAGKPLLQHTYEKAKASEAQHVYIATDDQRIKEVAEKFGAKVFMTSAKHKSGTDRIQEVATELQLSEDQILVNVQADEPLLPSSVINQVSRNLENHPDVGIATLCEVVTSQDEIGDPHAVKVAMNAEGHALYFSRATIPYQANASARNCYRHVGIYAYRVSVLNQFVQWPVAELEMSEKLEQLRALYNGVRIHVEVSVEHIPVGIDTQKDLEAVRNYLSKK</sequence>
<dbReference type="Pfam" id="PF02348">
    <property type="entry name" value="CTP_transf_3"/>
    <property type="match status" value="1"/>
</dbReference>
<dbReference type="PANTHER" id="PTHR42866">
    <property type="entry name" value="3-DEOXY-MANNO-OCTULOSONATE CYTIDYLYLTRANSFERASE"/>
    <property type="match status" value="1"/>
</dbReference>
<keyword evidence="2" id="KW-0808">Transferase</keyword>
<dbReference type="InterPro" id="IPR029044">
    <property type="entry name" value="Nucleotide-diphossugar_trans"/>
</dbReference>
<dbReference type="GO" id="GO:0005829">
    <property type="term" value="C:cytosol"/>
    <property type="evidence" value="ECO:0007669"/>
    <property type="project" value="TreeGrafter"/>
</dbReference>
<dbReference type="HAMAP" id="MF_00057">
    <property type="entry name" value="KdsB"/>
    <property type="match status" value="1"/>
</dbReference>
<dbReference type="FunFam" id="3.90.550.10:FF:000011">
    <property type="entry name" value="3-deoxy-manno-octulosonate cytidylyltransferase"/>
    <property type="match status" value="1"/>
</dbReference>
<dbReference type="Gene3D" id="3.90.550.10">
    <property type="entry name" value="Spore Coat Polysaccharide Biosynthesis Protein SpsA, Chain A"/>
    <property type="match status" value="1"/>
</dbReference>
<dbReference type="GO" id="GO:0008690">
    <property type="term" value="F:3-deoxy-manno-octulosonate cytidylyltransferase activity"/>
    <property type="evidence" value="ECO:0007669"/>
    <property type="project" value="InterPro"/>
</dbReference>
<dbReference type="GO" id="GO:1901137">
    <property type="term" value="P:carbohydrate derivative biosynthetic process"/>
    <property type="evidence" value="ECO:0007669"/>
    <property type="project" value="UniProtKB-ARBA"/>
</dbReference>
<dbReference type="InterPro" id="IPR004528">
    <property type="entry name" value="KdsB"/>
</dbReference>
<name>A0A381N396_9ZZZZ</name>
<keyword evidence="3" id="KW-0548">Nucleotidyltransferase</keyword>
<gene>
    <name evidence="4" type="ORF">METZ01_LOCUS1851</name>
</gene>